<organism evidence="1 2">
    <name type="scientific">Alsobacter ponti</name>
    <dbReference type="NCBI Taxonomy" id="2962936"/>
    <lineage>
        <taxon>Bacteria</taxon>
        <taxon>Pseudomonadati</taxon>
        <taxon>Pseudomonadota</taxon>
        <taxon>Alphaproteobacteria</taxon>
        <taxon>Hyphomicrobiales</taxon>
        <taxon>Alsobacteraceae</taxon>
        <taxon>Alsobacter</taxon>
    </lineage>
</organism>
<evidence type="ECO:0000313" key="2">
    <source>
        <dbReference type="Proteomes" id="UP001205890"/>
    </source>
</evidence>
<keyword evidence="2" id="KW-1185">Reference proteome</keyword>
<sequence length="161" mass="17051">MLRKLVFGGFAILFVWAGAALSDELTIGPTPVPITPDLALNLRGAGSYASVEAMLRGPGTRIGTSRESDGPHEVRAWRDSAGGTARAYVYDSGDFSIVLRPAGEAQDIVLNSFGAFVCPTCSPPVNACGRRPWWVPHDVHFDNFDCGCTLAGPQSLGVGRC</sequence>
<evidence type="ECO:0000313" key="1">
    <source>
        <dbReference type="EMBL" id="MCP8937440.1"/>
    </source>
</evidence>
<comment type="caution">
    <text evidence="1">The sequence shown here is derived from an EMBL/GenBank/DDBJ whole genome shotgun (WGS) entry which is preliminary data.</text>
</comment>
<dbReference type="Proteomes" id="UP001205890">
    <property type="component" value="Unassembled WGS sequence"/>
</dbReference>
<accession>A0ABT1L7I2</accession>
<protein>
    <submittedName>
        <fullName evidence="1">Uncharacterized protein</fullName>
    </submittedName>
</protein>
<name>A0ABT1L7I2_9HYPH</name>
<dbReference type="RefSeq" id="WP_254738434.1">
    <property type="nucleotide sequence ID" value="NZ_JANCLU010000002.1"/>
</dbReference>
<proteinExistence type="predicted"/>
<reference evidence="1 2" key="1">
    <citation type="submission" date="2022-07" db="EMBL/GenBank/DDBJ databases">
        <authorList>
            <person name="Li W.-J."/>
            <person name="Deng Q.-Q."/>
        </authorList>
    </citation>
    <scope>NUCLEOTIDE SEQUENCE [LARGE SCALE GENOMIC DNA]</scope>
    <source>
        <strain evidence="1 2">SYSU M60028</strain>
    </source>
</reference>
<gene>
    <name evidence="1" type="ORF">NK718_02845</name>
</gene>
<dbReference type="EMBL" id="JANCLU010000002">
    <property type="protein sequence ID" value="MCP8937440.1"/>
    <property type="molecule type" value="Genomic_DNA"/>
</dbReference>